<sequence>MALLTAEVTWLRWLLADFGVSADAPTPLLSDSTGAISIARDPVKHELTKHIGVDAFYVRHAVQHQVVAIKIQVIVDNSRSTEQGNSREEFLSHVRMLSRLHHRNVVDFIGYCADDHHRILVHEFMPLCSLQDHLHDSDPSRDKAARLDWNSRMKIAVGVAKGLGYLHEHGVVYRGMQCSNILLGDGYHPKLSEPGMAELGRPQVDLENTQCLKRVAFGYLAPETTITGWLSMESDVYNFGVVLLVMITGRRAFDSSPAVKGEPRLAAWAQPLLEDSSKFPGMVDPALEGRYALAGLNRAMDLVSTCIREHPAMRPSIGTVIEALTHIADSPAEPLGTSTSLIGEK</sequence>
<protein>
    <recommendedName>
        <fullName evidence="5">Protein kinase domain-containing protein</fullName>
    </recommendedName>
</protein>
<comment type="caution">
    <text evidence="6">The sequence shown here is derived from an EMBL/GenBank/DDBJ whole genome shotgun (WGS) entry which is preliminary data.</text>
</comment>
<dbReference type="Gene3D" id="3.30.200.20">
    <property type="entry name" value="Phosphorylase Kinase, domain 1"/>
    <property type="match status" value="1"/>
</dbReference>
<dbReference type="InterPro" id="IPR001245">
    <property type="entry name" value="Ser-Thr/Tyr_kinase_cat_dom"/>
</dbReference>
<organism evidence="6 7">
    <name type="scientific">Lolium multiflorum</name>
    <name type="common">Italian ryegrass</name>
    <name type="synonym">Lolium perenne subsp. multiflorum</name>
    <dbReference type="NCBI Taxonomy" id="4521"/>
    <lineage>
        <taxon>Eukaryota</taxon>
        <taxon>Viridiplantae</taxon>
        <taxon>Streptophyta</taxon>
        <taxon>Embryophyta</taxon>
        <taxon>Tracheophyta</taxon>
        <taxon>Spermatophyta</taxon>
        <taxon>Magnoliopsida</taxon>
        <taxon>Liliopsida</taxon>
        <taxon>Poales</taxon>
        <taxon>Poaceae</taxon>
        <taxon>BOP clade</taxon>
        <taxon>Pooideae</taxon>
        <taxon>Poodae</taxon>
        <taxon>Poeae</taxon>
        <taxon>Poeae Chloroplast Group 2 (Poeae type)</taxon>
        <taxon>Loliodinae</taxon>
        <taxon>Loliinae</taxon>
        <taxon>Lolium</taxon>
    </lineage>
</organism>
<reference evidence="6" key="1">
    <citation type="submission" date="2023-07" db="EMBL/GenBank/DDBJ databases">
        <title>A chromosome-level genome assembly of Lolium multiflorum.</title>
        <authorList>
            <person name="Chen Y."/>
            <person name="Copetti D."/>
            <person name="Kolliker R."/>
            <person name="Studer B."/>
        </authorList>
    </citation>
    <scope>NUCLEOTIDE SEQUENCE</scope>
    <source>
        <strain evidence="6">02402/16</strain>
        <tissue evidence="6">Leaf</tissue>
    </source>
</reference>
<dbReference type="Gene3D" id="1.10.510.10">
    <property type="entry name" value="Transferase(Phosphotransferase) domain 1"/>
    <property type="match status" value="1"/>
</dbReference>
<dbReference type="GO" id="GO:0016020">
    <property type="term" value="C:membrane"/>
    <property type="evidence" value="ECO:0007669"/>
    <property type="project" value="UniProtKB-SubCell"/>
</dbReference>
<feature type="chain" id="PRO_5041933720" description="Protein kinase domain-containing protein" evidence="4">
    <location>
        <begin position="23"/>
        <end position="345"/>
    </location>
</feature>
<evidence type="ECO:0000313" key="6">
    <source>
        <dbReference type="EMBL" id="KAK1650099.1"/>
    </source>
</evidence>
<dbReference type="PANTHER" id="PTHR47985">
    <property type="entry name" value="OS07G0668900 PROTEIN"/>
    <property type="match status" value="1"/>
</dbReference>
<keyword evidence="3" id="KW-0472">Membrane</keyword>
<evidence type="ECO:0000256" key="3">
    <source>
        <dbReference type="ARBA" id="ARBA00023136"/>
    </source>
</evidence>
<keyword evidence="2" id="KW-0418">Kinase</keyword>
<comment type="subcellular location">
    <subcellularLocation>
        <location evidence="1">Membrane</location>
    </subcellularLocation>
</comment>
<keyword evidence="7" id="KW-1185">Reference proteome</keyword>
<dbReference type="Proteomes" id="UP001231189">
    <property type="component" value="Unassembled WGS sequence"/>
</dbReference>
<dbReference type="GO" id="GO:0004674">
    <property type="term" value="F:protein serine/threonine kinase activity"/>
    <property type="evidence" value="ECO:0007669"/>
    <property type="project" value="UniProtKB-KW"/>
</dbReference>
<dbReference type="InterPro" id="IPR000719">
    <property type="entry name" value="Prot_kinase_dom"/>
</dbReference>
<keyword evidence="2" id="KW-0723">Serine/threonine-protein kinase</keyword>
<dbReference type="EMBL" id="JAUUTY010000004">
    <property type="protein sequence ID" value="KAK1650099.1"/>
    <property type="molecule type" value="Genomic_DNA"/>
</dbReference>
<dbReference type="GO" id="GO:0005524">
    <property type="term" value="F:ATP binding"/>
    <property type="evidence" value="ECO:0007669"/>
    <property type="project" value="InterPro"/>
</dbReference>
<proteinExistence type="predicted"/>
<feature type="domain" description="Protein kinase" evidence="5">
    <location>
        <begin position="45"/>
        <end position="329"/>
    </location>
</feature>
<dbReference type="PANTHER" id="PTHR47985:SF23">
    <property type="entry name" value="OS07G0695300 PROTEIN"/>
    <property type="match status" value="1"/>
</dbReference>
<dbReference type="Pfam" id="PF07714">
    <property type="entry name" value="PK_Tyr_Ser-Thr"/>
    <property type="match status" value="1"/>
</dbReference>
<dbReference type="PROSITE" id="PS50011">
    <property type="entry name" value="PROTEIN_KINASE_DOM"/>
    <property type="match status" value="1"/>
</dbReference>
<feature type="signal peptide" evidence="4">
    <location>
        <begin position="1"/>
        <end position="22"/>
    </location>
</feature>
<evidence type="ECO:0000259" key="5">
    <source>
        <dbReference type="PROSITE" id="PS50011"/>
    </source>
</evidence>
<evidence type="ECO:0000256" key="2">
    <source>
        <dbReference type="ARBA" id="ARBA00022527"/>
    </source>
</evidence>
<dbReference type="SUPFAM" id="SSF56112">
    <property type="entry name" value="Protein kinase-like (PK-like)"/>
    <property type="match status" value="1"/>
</dbReference>
<keyword evidence="2" id="KW-0808">Transferase</keyword>
<evidence type="ECO:0000256" key="1">
    <source>
        <dbReference type="ARBA" id="ARBA00004370"/>
    </source>
</evidence>
<dbReference type="CDD" id="cd09272">
    <property type="entry name" value="RNase_HI_RT_Ty1"/>
    <property type="match status" value="1"/>
</dbReference>
<dbReference type="InterPro" id="IPR011009">
    <property type="entry name" value="Kinase-like_dom_sf"/>
</dbReference>
<accession>A0AAD8SDP7</accession>
<evidence type="ECO:0000256" key="4">
    <source>
        <dbReference type="SAM" id="SignalP"/>
    </source>
</evidence>
<name>A0AAD8SDP7_LOLMU</name>
<evidence type="ECO:0000313" key="7">
    <source>
        <dbReference type="Proteomes" id="UP001231189"/>
    </source>
</evidence>
<dbReference type="AlphaFoldDB" id="A0AAD8SDP7"/>
<keyword evidence="4" id="KW-0732">Signal</keyword>
<gene>
    <name evidence="6" type="ORF">QYE76_067904</name>
</gene>